<protein>
    <submittedName>
        <fullName evidence="1">Uncharacterized protein</fullName>
    </submittedName>
</protein>
<accession>A0A024S8D8</accession>
<dbReference type="HOGENOM" id="CLU_2851330_0_0_1"/>
<organism evidence="1 2">
    <name type="scientific">Hypocrea jecorina (strain ATCC 56765 / BCRC 32924 / NRRL 11460 / Rut C-30)</name>
    <name type="common">Trichoderma reesei</name>
    <dbReference type="NCBI Taxonomy" id="1344414"/>
    <lineage>
        <taxon>Eukaryota</taxon>
        <taxon>Fungi</taxon>
        <taxon>Dikarya</taxon>
        <taxon>Ascomycota</taxon>
        <taxon>Pezizomycotina</taxon>
        <taxon>Sordariomycetes</taxon>
        <taxon>Hypocreomycetidae</taxon>
        <taxon>Hypocreales</taxon>
        <taxon>Hypocreaceae</taxon>
        <taxon>Trichoderma</taxon>
    </lineage>
</organism>
<dbReference type="KEGG" id="trr:M419DRAFT_130642"/>
<dbReference type="EMBL" id="KI911148">
    <property type="protein sequence ID" value="ETS01615.1"/>
    <property type="molecule type" value="Genomic_DNA"/>
</dbReference>
<evidence type="ECO:0000313" key="1">
    <source>
        <dbReference type="EMBL" id="ETS01615.1"/>
    </source>
</evidence>
<dbReference type="AlphaFoldDB" id="A0A024S8D8"/>
<dbReference type="Proteomes" id="UP000024376">
    <property type="component" value="Unassembled WGS sequence"/>
</dbReference>
<proteinExistence type="predicted"/>
<sequence length="65" mass="7430">MPSISYGSGLRRDKGRQKGSECLAEGLVRLFVSFSEWLHAWGLVPKGREEHMLGERERKKLRACV</sequence>
<reference evidence="2" key="1">
    <citation type="journal article" date="2013" name="Ind. Biotechnol.">
        <title>Comparative genomics analysis of Trichoderma reesei strains.</title>
        <authorList>
            <person name="Koike H."/>
            <person name="Aerts A."/>
            <person name="LaButti K."/>
            <person name="Grigoriev I.V."/>
            <person name="Baker S.E."/>
        </authorList>
    </citation>
    <scope>NUCLEOTIDE SEQUENCE [LARGE SCALE GENOMIC DNA]</scope>
    <source>
        <strain evidence="2">ATCC 56765 / BCRC 32924 / NRRL 11460 / Rut C-30</strain>
    </source>
</reference>
<gene>
    <name evidence="1" type="ORF">M419DRAFT_130642</name>
</gene>
<name>A0A024S8D8_HYPJR</name>
<evidence type="ECO:0000313" key="2">
    <source>
        <dbReference type="Proteomes" id="UP000024376"/>
    </source>
</evidence>